<evidence type="ECO:0000256" key="4">
    <source>
        <dbReference type="ARBA" id="ARBA00022840"/>
    </source>
</evidence>
<feature type="transmembrane region" description="Helical" evidence="7">
    <location>
        <begin position="158"/>
        <end position="176"/>
    </location>
</feature>
<feature type="transmembrane region" description="Helical" evidence="7">
    <location>
        <begin position="235"/>
        <end position="259"/>
    </location>
</feature>
<dbReference type="SUPFAM" id="SSF52540">
    <property type="entry name" value="P-loop containing nucleoside triphosphate hydrolases"/>
    <property type="match status" value="1"/>
</dbReference>
<keyword evidence="5 7" id="KW-1133">Transmembrane helix</keyword>
<dbReference type="GO" id="GO:0005524">
    <property type="term" value="F:ATP binding"/>
    <property type="evidence" value="ECO:0007669"/>
    <property type="project" value="UniProtKB-KW"/>
</dbReference>
<dbReference type="PANTHER" id="PTHR43394">
    <property type="entry name" value="ATP-DEPENDENT PERMEASE MDL1, MITOCHONDRIAL"/>
    <property type="match status" value="1"/>
</dbReference>
<dbReference type="Pfam" id="PF00005">
    <property type="entry name" value="ABC_tran"/>
    <property type="match status" value="1"/>
</dbReference>
<organism evidence="10 11">
    <name type="scientific">Flexistipes sinusarabici</name>
    <dbReference type="NCBI Taxonomy" id="2352"/>
    <lineage>
        <taxon>Bacteria</taxon>
        <taxon>Pseudomonadati</taxon>
        <taxon>Deferribacterota</taxon>
        <taxon>Deferribacteres</taxon>
        <taxon>Deferribacterales</taxon>
        <taxon>Flexistipitaceae</taxon>
        <taxon>Flexistipes</taxon>
    </lineage>
</organism>
<dbReference type="GO" id="GO:0015421">
    <property type="term" value="F:ABC-type oligopeptide transporter activity"/>
    <property type="evidence" value="ECO:0007669"/>
    <property type="project" value="TreeGrafter"/>
</dbReference>
<dbReference type="CDD" id="cd18552">
    <property type="entry name" value="ABC_6TM_MsbA_like"/>
    <property type="match status" value="1"/>
</dbReference>
<keyword evidence="3" id="KW-0547">Nucleotide-binding</keyword>
<dbReference type="InterPro" id="IPR036640">
    <property type="entry name" value="ABC1_TM_sf"/>
</dbReference>
<evidence type="ECO:0000256" key="5">
    <source>
        <dbReference type="ARBA" id="ARBA00022989"/>
    </source>
</evidence>
<evidence type="ECO:0000256" key="7">
    <source>
        <dbReference type="SAM" id="Phobius"/>
    </source>
</evidence>
<dbReference type="GO" id="GO:0005886">
    <property type="term" value="C:plasma membrane"/>
    <property type="evidence" value="ECO:0007669"/>
    <property type="project" value="UniProtKB-SubCell"/>
</dbReference>
<keyword evidence="4 10" id="KW-0067">ATP-binding</keyword>
<dbReference type="GO" id="GO:0016887">
    <property type="term" value="F:ATP hydrolysis activity"/>
    <property type="evidence" value="ECO:0007669"/>
    <property type="project" value="InterPro"/>
</dbReference>
<dbReference type="SMART" id="SM00382">
    <property type="entry name" value="AAA"/>
    <property type="match status" value="1"/>
</dbReference>
<sequence>MGNLKRLWVYFKPYKWLILLSVVASIFVAATSGATAYIVKPTLDKIFINENRTGLVLMPFIIVIIYFIRGIFRFVQTFSLKYIGQRVIQSLRNDLYIKIVKLPLKFFNENSTGILMSRITNDVNMMQSSIPAFVNIIRDSFTIIGLACVVIYQDYKMAISAFVVLPFIGFIIVKVGRKAKKYTKKGQERMGDLNSALQETFTGVRVVKSFVAEGKEIEKFEGHNERFAKYQIKKAFVSALSSPFLEMIGALGLAVIIYYGGLKVINGESTPGTFFSFMTALIMMYEPFKKINESNQKIQSAIGAADRVYDVLDTHNEILSKDGFMKCDARNKNISFNNVSFKYSENDEFVLKNINIEFPFCTTNALVGASGAGKSTFVNLIPRFYDVSEGSIKIGDVDIRDFKVYSLRRNIGIVSQDPFLFNDTVSNNIAYASDNVSQQEIINAAKAAFAHDFISELPEGYETIIGERGVRLSGGQKQRITIARAILMNPPILILDEATSALDTESEKIVQKALENLMQDRTSFVIAHRLSTVINADKIIVLDKGKIVGTGKHSELLETSEIYQTLYRMQFKDNET</sequence>
<dbReference type="FunFam" id="3.40.50.300:FF:000218">
    <property type="entry name" value="Multidrug ABC transporter ATP-binding protein"/>
    <property type="match status" value="1"/>
</dbReference>
<evidence type="ECO:0000313" key="11">
    <source>
        <dbReference type="Proteomes" id="UP000323337"/>
    </source>
</evidence>
<gene>
    <name evidence="10" type="ORF">FXF49_03790</name>
</gene>
<dbReference type="InterPro" id="IPR003439">
    <property type="entry name" value="ABC_transporter-like_ATP-bd"/>
</dbReference>
<keyword evidence="2 7" id="KW-0812">Transmembrane</keyword>
<dbReference type="SUPFAM" id="SSF90123">
    <property type="entry name" value="ABC transporter transmembrane region"/>
    <property type="match status" value="1"/>
</dbReference>
<evidence type="ECO:0000256" key="1">
    <source>
        <dbReference type="ARBA" id="ARBA00004651"/>
    </source>
</evidence>
<dbReference type="InterPro" id="IPR039421">
    <property type="entry name" value="Type_1_exporter"/>
</dbReference>
<evidence type="ECO:0000259" key="8">
    <source>
        <dbReference type="PROSITE" id="PS50893"/>
    </source>
</evidence>
<dbReference type="PROSITE" id="PS50893">
    <property type="entry name" value="ABC_TRANSPORTER_2"/>
    <property type="match status" value="1"/>
</dbReference>
<dbReference type="Pfam" id="PF00664">
    <property type="entry name" value="ABC_membrane"/>
    <property type="match status" value="1"/>
</dbReference>
<dbReference type="GO" id="GO:0090374">
    <property type="term" value="P:oligopeptide export from mitochondrion"/>
    <property type="evidence" value="ECO:0007669"/>
    <property type="project" value="TreeGrafter"/>
</dbReference>
<dbReference type="RefSeq" id="WP_303700575.1">
    <property type="nucleotide sequence ID" value="NZ_VSIV01000086.1"/>
</dbReference>
<dbReference type="EMBL" id="VSIV01000086">
    <property type="protein sequence ID" value="TYB33932.1"/>
    <property type="molecule type" value="Genomic_DNA"/>
</dbReference>
<keyword evidence="6 7" id="KW-0472">Membrane</keyword>
<dbReference type="AlphaFoldDB" id="A0A5D0MNF8"/>
<dbReference type="InterPro" id="IPR027417">
    <property type="entry name" value="P-loop_NTPase"/>
</dbReference>
<evidence type="ECO:0000256" key="2">
    <source>
        <dbReference type="ARBA" id="ARBA00022692"/>
    </source>
</evidence>
<comment type="caution">
    <text evidence="10">The sequence shown here is derived from an EMBL/GenBank/DDBJ whole genome shotgun (WGS) entry which is preliminary data.</text>
</comment>
<evidence type="ECO:0000259" key="9">
    <source>
        <dbReference type="PROSITE" id="PS50929"/>
    </source>
</evidence>
<evidence type="ECO:0000313" key="10">
    <source>
        <dbReference type="EMBL" id="TYB33932.1"/>
    </source>
</evidence>
<feature type="transmembrane region" description="Helical" evidence="7">
    <location>
        <begin position="52"/>
        <end position="72"/>
    </location>
</feature>
<dbReference type="InterPro" id="IPR017871">
    <property type="entry name" value="ABC_transporter-like_CS"/>
</dbReference>
<dbReference type="Proteomes" id="UP000323337">
    <property type="component" value="Unassembled WGS sequence"/>
</dbReference>
<dbReference type="PROSITE" id="PS50929">
    <property type="entry name" value="ABC_TM1F"/>
    <property type="match status" value="1"/>
</dbReference>
<reference evidence="10 11" key="1">
    <citation type="submission" date="2019-08" db="EMBL/GenBank/DDBJ databases">
        <title>Genomic characterization of a novel candidate phylum (ARYD3) from a high temperature, high salinity tertiary oil reservoir in north central Oklahoma, USA.</title>
        <authorList>
            <person name="Youssef N.H."/>
            <person name="Yadav A."/>
            <person name="Elshahed M.S."/>
        </authorList>
    </citation>
    <scope>NUCLEOTIDE SEQUENCE [LARGE SCALE GENOMIC DNA]</scope>
    <source>
        <strain evidence="10">ARYD1</strain>
    </source>
</reference>
<evidence type="ECO:0000256" key="3">
    <source>
        <dbReference type="ARBA" id="ARBA00022741"/>
    </source>
</evidence>
<comment type="subcellular location">
    <subcellularLocation>
        <location evidence="1">Cell membrane</location>
        <topology evidence="1">Multi-pass membrane protein</topology>
    </subcellularLocation>
</comment>
<dbReference type="Gene3D" id="1.20.1560.10">
    <property type="entry name" value="ABC transporter type 1, transmembrane domain"/>
    <property type="match status" value="2"/>
</dbReference>
<accession>A0A5D0MNF8</accession>
<dbReference type="InterPro" id="IPR011527">
    <property type="entry name" value="ABC1_TM_dom"/>
</dbReference>
<feature type="domain" description="ABC transporter" evidence="8">
    <location>
        <begin position="334"/>
        <end position="569"/>
    </location>
</feature>
<dbReference type="PANTHER" id="PTHR43394:SF1">
    <property type="entry name" value="ATP-BINDING CASSETTE SUB-FAMILY B MEMBER 10, MITOCHONDRIAL"/>
    <property type="match status" value="1"/>
</dbReference>
<feature type="transmembrane region" description="Helical" evidence="7">
    <location>
        <begin position="132"/>
        <end position="152"/>
    </location>
</feature>
<dbReference type="PROSITE" id="PS00211">
    <property type="entry name" value="ABC_TRANSPORTER_1"/>
    <property type="match status" value="1"/>
</dbReference>
<dbReference type="Gene3D" id="3.40.50.300">
    <property type="entry name" value="P-loop containing nucleotide triphosphate hydrolases"/>
    <property type="match status" value="1"/>
</dbReference>
<feature type="domain" description="ABC transmembrane type-1" evidence="9">
    <location>
        <begin position="19"/>
        <end position="300"/>
    </location>
</feature>
<protein>
    <submittedName>
        <fullName evidence="10">ATP-binding cassette domain-containing protein</fullName>
    </submittedName>
</protein>
<evidence type="ECO:0000256" key="6">
    <source>
        <dbReference type="ARBA" id="ARBA00023136"/>
    </source>
</evidence>
<dbReference type="InterPro" id="IPR003593">
    <property type="entry name" value="AAA+_ATPase"/>
</dbReference>
<proteinExistence type="predicted"/>
<name>A0A5D0MNF8_FLESI</name>